<dbReference type="EMBL" id="VZOK01000028">
    <property type="protein sequence ID" value="KAB0636408.1"/>
    <property type="molecule type" value="Genomic_DNA"/>
</dbReference>
<dbReference type="RefSeq" id="WP_059885826.1">
    <property type="nucleotide sequence ID" value="NZ_CABVPM010000024.1"/>
</dbReference>
<dbReference type="GO" id="GO:0015074">
    <property type="term" value="P:DNA integration"/>
    <property type="evidence" value="ECO:0007669"/>
    <property type="project" value="UniProtKB-KW"/>
</dbReference>
<organism evidence="9 10">
    <name type="scientific">Burkholderia stagnalis</name>
    <dbReference type="NCBI Taxonomy" id="1503054"/>
    <lineage>
        <taxon>Bacteria</taxon>
        <taxon>Pseudomonadati</taxon>
        <taxon>Pseudomonadota</taxon>
        <taxon>Betaproteobacteria</taxon>
        <taxon>Burkholderiales</taxon>
        <taxon>Burkholderiaceae</taxon>
        <taxon>Burkholderia</taxon>
        <taxon>Burkholderia cepacia complex</taxon>
    </lineage>
</organism>
<evidence type="ECO:0000259" key="8">
    <source>
        <dbReference type="PROSITE" id="PS51736"/>
    </source>
</evidence>
<feature type="domain" description="Resolvase/invertase-type recombinase catalytic" evidence="8">
    <location>
        <begin position="1"/>
        <end position="135"/>
    </location>
</feature>
<evidence type="ECO:0000256" key="3">
    <source>
        <dbReference type="ARBA" id="ARBA00023100"/>
    </source>
</evidence>
<reference evidence="9 10" key="1">
    <citation type="submission" date="2019-09" db="EMBL/GenBank/DDBJ databases">
        <title>Draft genome sequences of 48 bacterial type strains from the CCUG.</title>
        <authorList>
            <person name="Tunovic T."/>
            <person name="Pineiro-Iglesias B."/>
            <person name="Unosson C."/>
            <person name="Inganas E."/>
            <person name="Ohlen M."/>
            <person name="Cardew S."/>
            <person name="Jensie-Markopoulos S."/>
            <person name="Salva-Serra F."/>
            <person name="Jaen-Luchoro D."/>
            <person name="Karlsson R."/>
            <person name="Svensson-Stadler L."/>
            <person name="Chun J."/>
            <person name="Moore E."/>
        </authorList>
    </citation>
    <scope>NUCLEOTIDE SEQUENCE [LARGE SCALE GENOMIC DNA]</scope>
    <source>
        <strain evidence="9 10">CCUG 65686</strain>
    </source>
</reference>
<evidence type="ECO:0000256" key="2">
    <source>
        <dbReference type="ARBA" id="ARBA00022908"/>
    </source>
</evidence>
<dbReference type="Gene3D" id="1.10.10.60">
    <property type="entry name" value="Homeodomain-like"/>
    <property type="match status" value="1"/>
</dbReference>
<comment type="caution">
    <text evidence="9">The sequence shown here is derived from an EMBL/GenBank/DDBJ whole genome shotgun (WGS) entry which is preliminary data.</text>
</comment>
<evidence type="ECO:0000313" key="10">
    <source>
        <dbReference type="Proteomes" id="UP000473470"/>
    </source>
</evidence>
<dbReference type="CDD" id="cd03768">
    <property type="entry name" value="SR_ResInv"/>
    <property type="match status" value="1"/>
</dbReference>
<evidence type="ECO:0000256" key="5">
    <source>
        <dbReference type="ARBA" id="ARBA00023172"/>
    </source>
</evidence>
<dbReference type="PANTHER" id="PTHR30461:SF2">
    <property type="entry name" value="SERINE RECOMBINASE PINE-RELATED"/>
    <property type="match status" value="1"/>
</dbReference>
<feature type="active site" description="O-(5'-phospho-DNA)-serine intermediate" evidence="6 7">
    <location>
        <position position="9"/>
    </location>
</feature>
<keyword evidence="5" id="KW-0233">DNA recombination</keyword>
<gene>
    <name evidence="9" type="ORF">F7R25_19510</name>
</gene>
<dbReference type="InterPro" id="IPR006119">
    <property type="entry name" value="Resolv_N"/>
</dbReference>
<dbReference type="GO" id="GO:0000150">
    <property type="term" value="F:DNA strand exchange activity"/>
    <property type="evidence" value="ECO:0007669"/>
    <property type="project" value="UniProtKB-KW"/>
</dbReference>
<keyword evidence="3" id="KW-0230">DNA invertase</keyword>
<dbReference type="PANTHER" id="PTHR30461">
    <property type="entry name" value="DNA-INVERTASE FROM LAMBDOID PROPHAGE"/>
    <property type="match status" value="1"/>
</dbReference>
<dbReference type="PROSITE" id="PS00398">
    <property type="entry name" value="RECOMBINASES_2"/>
    <property type="match status" value="1"/>
</dbReference>
<dbReference type="InterPro" id="IPR050639">
    <property type="entry name" value="SSR_resolvase"/>
</dbReference>
<keyword evidence="2" id="KW-0229">DNA integration</keyword>
<dbReference type="FunFam" id="3.40.50.1390:FF:000001">
    <property type="entry name" value="DNA recombinase"/>
    <property type="match status" value="1"/>
</dbReference>
<protein>
    <submittedName>
        <fullName evidence="9">Recombinase family protein</fullName>
    </submittedName>
</protein>
<dbReference type="InterPro" id="IPR006118">
    <property type="entry name" value="Recombinase_CS"/>
</dbReference>
<evidence type="ECO:0000256" key="7">
    <source>
        <dbReference type="PROSITE-ProRule" id="PRU10137"/>
    </source>
</evidence>
<accession>A0A6L3MW25</accession>
<comment type="similarity">
    <text evidence="1">Belongs to the site-specific recombinase resolvase family.</text>
</comment>
<dbReference type="InterPro" id="IPR036162">
    <property type="entry name" value="Resolvase-like_N_sf"/>
</dbReference>
<dbReference type="PROSITE" id="PS00397">
    <property type="entry name" value="RECOMBINASES_1"/>
    <property type="match status" value="1"/>
</dbReference>
<dbReference type="AlphaFoldDB" id="A0A6L3MW25"/>
<dbReference type="Pfam" id="PF00239">
    <property type="entry name" value="Resolvase"/>
    <property type="match status" value="1"/>
</dbReference>
<evidence type="ECO:0000256" key="1">
    <source>
        <dbReference type="ARBA" id="ARBA00009913"/>
    </source>
</evidence>
<evidence type="ECO:0000313" key="9">
    <source>
        <dbReference type="EMBL" id="KAB0636408.1"/>
    </source>
</evidence>
<dbReference type="SUPFAM" id="SSF53041">
    <property type="entry name" value="Resolvase-like"/>
    <property type="match status" value="1"/>
</dbReference>
<dbReference type="PROSITE" id="PS51736">
    <property type="entry name" value="RECOMBINASES_3"/>
    <property type="match status" value="1"/>
</dbReference>
<dbReference type="SMART" id="SM00857">
    <property type="entry name" value="Resolvase"/>
    <property type="match status" value="1"/>
</dbReference>
<sequence>MNIGYARVSTDEQSLGLQIDALTRAGCEVVFTDQGISGADFHRPGLDAALERVTKGDTLVVWRLDRLGRSLSKLIDLINFLARRGVDFISLTESINTTSSGGRLVFHMMGALAEFERSLISERTRAGLAAARARGKQLGRRRQMTPDQCAQARVLLETHSLIEVAAKFNVHPRTIKRALVAKKEVAAQVPTVG</sequence>
<dbReference type="GO" id="GO:0003677">
    <property type="term" value="F:DNA binding"/>
    <property type="evidence" value="ECO:0007669"/>
    <property type="project" value="UniProtKB-KW"/>
</dbReference>
<evidence type="ECO:0000256" key="4">
    <source>
        <dbReference type="ARBA" id="ARBA00023125"/>
    </source>
</evidence>
<dbReference type="Proteomes" id="UP000473470">
    <property type="component" value="Unassembled WGS sequence"/>
</dbReference>
<proteinExistence type="inferred from homology"/>
<dbReference type="Gene3D" id="3.40.50.1390">
    <property type="entry name" value="Resolvase, N-terminal catalytic domain"/>
    <property type="match status" value="1"/>
</dbReference>
<name>A0A6L3MW25_9BURK</name>
<evidence type="ECO:0000256" key="6">
    <source>
        <dbReference type="PIRSR" id="PIRSR606118-50"/>
    </source>
</evidence>
<keyword evidence="4" id="KW-0238">DNA-binding</keyword>